<name>V5HMY4_IXORI</name>
<keyword evidence="4" id="KW-0813">Transport</keyword>
<evidence type="ECO:0000256" key="5">
    <source>
        <dbReference type="ARBA" id="ARBA00022660"/>
    </source>
</evidence>
<comment type="similarity">
    <text evidence="3">Belongs to the complex I NDUFA8 subunit family.</text>
</comment>
<dbReference type="InterPro" id="IPR016680">
    <property type="entry name" value="NDUFA8"/>
</dbReference>
<keyword evidence="5" id="KW-0679">Respiratory chain</keyword>
<feature type="region of interest" description="Disordered" evidence="10">
    <location>
        <begin position="99"/>
        <end position="125"/>
    </location>
</feature>
<dbReference type="AlphaFoldDB" id="V5HMY4"/>
<dbReference type="GO" id="GO:0005739">
    <property type="term" value="C:mitochondrion"/>
    <property type="evidence" value="ECO:0007669"/>
    <property type="project" value="UniProtKB-SubCell"/>
</dbReference>
<accession>V5HMY4</accession>
<evidence type="ECO:0000256" key="7">
    <source>
        <dbReference type="ARBA" id="ARBA00022982"/>
    </source>
</evidence>
<keyword evidence="6" id="KW-0677">Repeat</keyword>
<comment type="function">
    <text evidence="1">Accessory subunit of the mitochondrial membrane respiratory chain NADH dehydrogenase (Complex I), that is believed not to be involved in catalysis. Complex I functions in the transfer of electrons from NADH to the respiratory chain. The immediate electron acceptor for the enzyme is believed to be ubiquinone.</text>
</comment>
<evidence type="ECO:0000256" key="8">
    <source>
        <dbReference type="ARBA" id="ARBA00023128"/>
    </source>
</evidence>
<protein>
    <submittedName>
        <fullName evidence="11">Putative mitochondrial electron transport</fullName>
    </submittedName>
</protein>
<evidence type="ECO:0000256" key="4">
    <source>
        <dbReference type="ARBA" id="ARBA00022448"/>
    </source>
</evidence>
<evidence type="ECO:0000313" key="11">
    <source>
        <dbReference type="EMBL" id="JAB75023.1"/>
    </source>
</evidence>
<dbReference type="PANTHER" id="PTHR13344">
    <property type="entry name" value="NADH-UBIQUINONE OXIDOREDUCTASE"/>
    <property type="match status" value="1"/>
</dbReference>
<feature type="non-terminal residue" evidence="11">
    <location>
        <position position="1"/>
    </location>
</feature>
<comment type="subcellular location">
    <subcellularLocation>
        <location evidence="2">Mitochondrion</location>
    </subcellularLocation>
</comment>
<keyword evidence="9" id="KW-1015">Disulfide bond</keyword>
<dbReference type="PANTHER" id="PTHR13344:SF0">
    <property type="entry name" value="NADH DEHYDROGENASE [UBIQUINONE] 1 ALPHA SUBCOMPLEX SUBUNIT 8"/>
    <property type="match status" value="1"/>
</dbReference>
<proteinExistence type="evidence at transcript level"/>
<reference evidence="11" key="1">
    <citation type="journal article" date="2015" name="Sci. Rep.">
        <title>Tissue- and time-dependent transcription in Ixodes ricinus salivary glands and midguts when blood feeding on the vertebrate host.</title>
        <authorList>
            <person name="Kotsyfakis M."/>
            <person name="Schwarz A."/>
            <person name="Erhart J."/>
            <person name="Ribeiro J.M."/>
        </authorList>
    </citation>
    <scope>NUCLEOTIDE SEQUENCE</scope>
    <source>
        <tissue evidence="11">Salivary gland and midgut</tissue>
    </source>
</reference>
<dbReference type="GO" id="GO:0006120">
    <property type="term" value="P:mitochondrial electron transport, NADH to ubiquinone"/>
    <property type="evidence" value="ECO:0007669"/>
    <property type="project" value="InterPro"/>
</dbReference>
<dbReference type="EMBL" id="GANP01009445">
    <property type="protein sequence ID" value="JAB75023.1"/>
    <property type="molecule type" value="mRNA"/>
</dbReference>
<keyword evidence="7" id="KW-0249">Electron transport</keyword>
<evidence type="ECO:0000256" key="10">
    <source>
        <dbReference type="SAM" id="MobiDB-lite"/>
    </source>
</evidence>
<sequence>AGAYHFGKYCDETEQEVYALDKEKRKIDPRKCLAPGRAVTSCALEFFRKVKNSACRQPFDDYARCLDLSSANMHNRHCRKTQAALDNCTLDQLGTIERPTPGLLRHATDPTIQRGPGLNQSSRKTTRRRLLCQMTSPGRTPSTVPAPSGTARLCNYVRGSVCCHLPVGTRFLSVEYERVIKVA</sequence>
<evidence type="ECO:0000256" key="2">
    <source>
        <dbReference type="ARBA" id="ARBA00004173"/>
    </source>
</evidence>
<organism evidence="11">
    <name type="scientific">Ixodes ricinus</name>
    <name type="common">Common tick</name>
    <name type="synonym">Acarus ricinus</name>
    <dbReference type="NCBI Taxonomy" id="34613"/>
    <lineage>
        <taxon>Eukaryota</taxon>
        <taxon>Metazoa</taxon>
        <taxon>Ecdysozoa</taxon>
        <taxon>Arthropoda</taxon>
        <taxon>Chelicerata</taxon>
        <taxon>Arachnida</taxon>
        <taxon>Acari</taxon>
        <taxon>Parasitiformes</taxon>
        <taxon>Ixodida</taxon>
        <taxon>Ixodoidea</taxon>
        <taxon>Ixodidae</taxon>
        <taxon>Ixodinae</taxon>
        <taxon>Ixodes</taxon>
    </lineage>
</organism>
<evidence type="ECO:0000256" key="9">
    <source>
        <dbReference type="ARBA" id="ARBA00023157"/>
    </source>
</evidence>
<evidence type="ECO:0000256" key="3">
    <source>
        <dbReference type="ARBA" id="ARBA00010705"/>
    </source>
</evidence>
<evidence type="ECO:0000256" key="6">
    <source>
        <dbReference type="ARBA" id="ARBA00022737"/>
    </source>
</evidence>
<keyword evidence="8" id="KW-0496">Mitochondrion</keyword>
<evidence type="ECO:0000256" key="1">
    <source>
        <dbReference type="ARBA" id="ARBA00003195"/>
    </source>
</evidence>